<protein>
    <recommendedName>
        <fullName evidence="3">GIY-YIG domain-containing protein</fullName>
    </recommendedName>
</protein>
<gene>
    <name evidence="1" type="ORF">CTKZ_08340</name>
</gene>
<keyword evidence="2" id="KW-1185">Reference proteome</keyword>
<dbReference type="AlphaFoldDB" id="A0A401UXB4"/>
<organism evidence="1 2">
    <name type="scientific">Cellulomonas algicola</name>
    <dbReference type="NCBI Taxonomy" id="2071633"/>
    <lineage>
        <taxon>Bacteria</taxon>
        <taxon>Bacillati</taxon>
        <taxon>Actinomycetota</taxon>
        <taxon>Actinomycetes</taxon>
        <taxon>Micrococcales</taxon>
        <taxon>Cellulomonadaceae</taxon>
        <taxon>Cellulomonas</taxon>
    </lineage>
</organism>
<proteinExistence type="predicted"/>
<evidence type="ECO:0000313" key="2">
    <source>
        <dbReference type="Proteomes" id="UP000288246"/>
    </source>
</evidence>
<evidence type="ECO:0008006" key="3">
    <source>
        <dbReference type="Google" id="ProtNLM"/>
    </source>
</evidence>
<accession>A0A401UXB4</accession>
<comment type="caution">
    <text evidence="1">The sequence shown here is derived from an EMBL/GenBank/DDBJ whole genome shotgun (WGS) entry which is preliminary data.</text>
</comment>
<dbReference type="EMBL" id="BHYL01000059">
    <property type="protein sequence ID" value="GCD19272.1"/>
    <property type="molecule type" value="Genomic_DNA"/>
</dbReference>
<evidence type="ECO:0000313" key="1">
    <source>
        <dbReference type="EMBL" id="GCD19272.1"/>
    </source>
</evidence>
<dbReference type="Proteomes" id="UP000288246">
    <property type="component" value="Unassembled WGS sequence"/>
</dbReference>
<name>A0A401UXB4_9CELL</name>
<reference evidence="1 2" key="1">
    <citation type="submission" date="2018-11" db="EMBL/GenBank/DDBJ databases">
        <title>Draft genome sequence of Cellulomonas takizawaensis strain TKZ-21.</title>
        <authorList>
            <person name="Yamamura H."/>
            <person name="Hayashi T."/>
            <person name="Hamada M."/>
            <person name="Serisawa Y."/>
            <person name="Matsuyama K."/>
            <person name="Nakagawa Y."/>
            <person name="Otoguro M."/>
            <person name="Yanagida F."/>
            <person name="Hayakawa M."/>
        </authorList>
    </citation>
    <scope>NUCLEOTIDE SEQUENCE [LARGE SCALE GENOMIC DNA]</scope>
    <source>
        <strain evidence="1 2">TKZ-21</strain>
    </source>
</reference>
<sequence length="156" mass="16968">MTETSSGPLPNNVAQLAAWSAWSPFTPDVVRTAPPTPGVYLFRQGSVLVYAGRAGERSGRGLRGRLTIYVSGRAPHSGLGNLALERALQDTEWVRARLVEIEAGTRLTVQDWSAMAVRRAELDVCWTSVIDAAQSVALERAVLDALRGAALWNRIR</sequence>
<dbReference type="RefSeq" id="WP_124341812.1">
    <property type="nucleotide sequence ID" value="NZ_BHYL01000059.1"/>
</dbReference>
<dbReference type="OrthoDB" id="3783209at2"/>